<gene>
    <name evidence="13" type="ORF">H671_21638</name>
</gene>
<evidence type="ECO:0000256" key="10">
    <source>
        <dbReference type="PROSITE-ProRule" id="PRU00042"/>
    </source>
</evidence>
<evidence type="ECO:0000256" key="2">
    <source>
        <dbReference type="ARBA" id="ARBA00006991"/>
    </source>
</evidence>
<comment type="subcellular location">
    <subcellularLocation>
        <location evidence="1">Nucleus</location>
    </subcellularLocation>
</comment>
<protein>
    <submittedName>
        <fullName evidence="13">Zinc finger protein</fullName>
    </submittedName>
</protein>
<dbReference type="FunFam" id="3.30.160.60:FF:000100">
    <property type="entry name" value="Zinc finger 45-like"/>
    <property type="match status" value="1"/>
</dbReference>
<dbReference type="Pfam" id="PF13465">
    <property type="entry name" value="zf-H2C2_2"/>
    <property type="match status" value="1"/>
</dbReference>
<name>A0A061HV33_CRIGR</name>
<dbReference type="Pfam" id="PF01352">
    <property type="entry name" value="KRAB"/>
    <property type="match status" value="1"/>
</dbReference>
<evidence type="ECO:0000313" key="14">
    <source>
        <dbReference type="Proteomes" id="UP000030759"/>
    </source>
</evidence>
<evidence type="ECO:0000256" key="6">
    <source>
        <dbReference type="ARBA" id="ARBA00022833"/>
    </source>
</evidence>
<keyword evidence="4" id="KW-0677">Repeat</keyword>
<dbReference type="PANTHER" id="PTHR23234:SF10">
    <property type="entry name" value="RIKEN CDNA 6720489N17 GENE-RELATED"/>
    <property type="match status" value="1"/>
</dbReference>
<dbReference type="SUPFAM" id="SSF109640">
    <property type="entry name" value="KRAB domain (Kruppel-associated box)"/>
    <property type="match status" value="1"/>
</dbReference>
<accession>A0A061HV33</accession>
<evidence type="ECO:0000256" key="3">
    <source>
        <dbReference type="ARBA" id="ARBA00022723"/>
    </source>
</evidence>
<dbReference type="Proteomes" id="UP000030759">
    <property type="component" value="Unassembled WGS sequence"/>
</dbReference>
<reference evidence="14" key="1">
    <citation type="journal article" date="2013" name="Nat. Biotechnol.">
        <title>Chinese hamster genome sequenced from sorted chromosomes.</title>
        <authorList>
            <person name="Brinkrolf K."/>
            <person name="Rupp O."/>
            <person name="Laux H."/>
            <person name="Kollin F."/>
            <person name="Ernst W."/>
            <person name="Linke B."/>
            <person name="Kofler R."/>
            <person name="Romand S."/>
            <person name="Hesse F."/>
            <person name="Budach W.E."/>
            <person name="Galosy S."/>
            <person name="Muller D."/>
            <person name="Noll T."/>
            <person name="Wienberg J."/>
            <person name="Jostock T."/>
            <person name="Leonard M."/>
            <person name="Grillari J."/>
            <person name="Tauch A."/>
            <person name="Goesmann A."/>
            <person name="Helk B."/>
            <person name="Mott J.E."/>
            <person name="Puhler A."/>
            <person name="Borth N."/>
        </authorList>
    </citation>
    <scope>NUCLEOTIDE SEQUENCE [LARGE SCALE GENOMIC DNA]</scope>
    <source>
        <strain evidence="14">17A/GY</strain>
    </source>
</reference>
<evidence type="ECO:0000256" key="8">
    <source>
        <dbReference type="ARBA" id="ARBA00023163"/>
    </source>
</evidence>
<dbReference type="PROSITE" id="PS50805">
    <property type="entry name" value="KRAB"/>
    <property type="match status" value="1"/>
</dbReference>
<evidence type="ECO:0000259" key="12">
    <source>
        <dbReference type="PROSITE" id="PS50805"/>
    </source>
</evidence>
<dbReference type="EMBL" id="KE690938">
    <property type="protein sequence ID" value="ERE47635.1"/>
    <property type="molecule type" value="Genomic_DNA"/>
</dbReference>
<dbReference type="FunFam" id="3.30.160.60:FF:000688">
    <property type="entry name" value="zinc finger protein 197 isoform X1"/>
    <property type="match status" value="1"/>
</dbReference>
<evidence type="ECO:0000256" key="9">
    <source>
        <dbReference type="ARBA" id="ARBA00023242"/>
    </source>
</evidence>
<evidence type="ECO:0000256" key="4">
    <source>
        <dbReference type="ARBA" id="ARBA00022737"/>
    </source>
</evidence>
<dbReference type="InterPro" id="IPR036236">
    <property type="entry name" value="Znf_C2H2_sf"/>
</dbReference>
<evidence type="ECO:0000259" key="11">
    <source>
        <dbReference type="PROSITE" id="PS50157"/>
    </source>
</evidence>
<feature type="domain" description="C2H2-type" evidence="11">
    <location>
        <begin position="158"/>
        <end position="185"/>
    </location>
</feature>
<keyword evidence="9" id="KW-0539">Nucleus</keyword>
<dbReference type="Gene3D" id="3.30.160.60">
    <property type="entry name" value="Classic Zinc Finger"/>
    <property type="match status" value="5"/>
</dbReference>
<dbReference type="GO" id="GO:0006355">
    <property type="term" value="P:regulation of DNA-templated transcription"/>
    <property type="evidence" value="ECO:0007669"/>
    <property type="project" value="InterPro"/>
</dbReference>
<dbReference type="InterPro" id="IPR001909">
    <property type="entry name" value="KRAB"/>
</dbReference>
<organism evidence="13 14">
    <name type="scientific">Cricetulus griseus</name>
    <name type="common">Chinese hamster</name>
    <name type="synonym">Cricetulus barabensis griseus</name>
    <dbReference type="NCBI Taxonomy" id="10029"/>
    <lineage>
        <taxon>Eukaryota</taxon>
        <taxon>Metazoa</taxon>
        <taxon>Chordata</taxon>
        <taxon>Craniata</taxon>
        <taxon>Vertebrata</taxon>
        <taxon>Euteleostomi</taxon>
        <taxon>Mammalia</taxon>
        <taxon>Eutheria</taxon>
        <taxon>Euarchontoglires</taxon>
        <taxon>Glires</taxon>
        <taxon>Rodentia</taxon>
        <taxon>Myomorpha</taxon>
        <taxon>Muroidea</taxon>
        <taxon>Cricetidae</taxon>
        <taxon>Cricetinae</taxon>
        <taxon>Cricetulus</taxon>
    </lineage>
</organism>
<keyword evidence="8" id="KW-0804">Transcription</keyword>
<dbReference type="GO" id="GO:0005634">
    <property type="term" value="C:nucleus"/>
    <property type="evidence" value="ECO:0007669"/>
    <property type="project" value="UniProtKB-SubCell"/>
</dbReference>
<dbReference type="AlphaFoldDB" id="A0A061HV33"/>
<feature type="domain" description="KRAB" evidence="12">
    <location>
        <begin position="31"/>
        <end position="114"/>
    </location>
</feature>
<keyword evidence="6" id="KW-0862">Zinc</keyword>
<dbReference type="InterPro" id="IPR036051">
    <property type="entry name" value="KRAB_dom_sf"/>
</dbReference>
<dbReference type="SMART" id="SM00355">
    <property type="entry name" value="ZnF_C2H2"/>
    <property type="match status" value="4"/>
</dbReference>
<evidence type="ECO:0000256" key="5">
    <source>
        <dbReference type="ARBA" id="ARBA00022771"/>
    </source>
</evidence>
<proteinExistence type="inferred from homology"/>
<dbReference type="InterPro" id="IPR050758">
    <property type="entry name" value="Znf_C2H2-type"/>
</dbReference>
<dbReference type="GO" id="GO:0008270">
    <property type="term" value="F:zinc ion binding"/>
    <property type="evidence" value="ECO:0007669"/>
    <property type="project" value="UniProtKB-KW"/>
</dbReference>
<dbReference type="Gene3D" id="6.10.140.140">
    <property type="match status" value="1"/>
</dbReference>
<dbReference type="FunFam" id="3.30.160.60:FF:000710">
    <property type="entry name" value="Zinc finger protein 768"/>
    <property type="match status" value="1"/>
</dbReference>
<dbReference type="SMART" id="SM00349">
    <property type="entry name" value="KRAB"/>
    <property type="match status" value="1"/>
</dbReference>
<feature type="domain" description="C2H2-type" evidence="11">
    <location>
        <begin position="214"/>
        <end position="228"/>
    </location>
</feature>
<sequence>MFEVVIREERRERVDSVEGAWRHWASSVIALTYDDVQINFTSEEWSLLDTSQKNLYKDVMLETYKNLTDIGYTWEDCSIEEHCASSKRKERPKRSQTGEKPSAYTQCAKDFAYSIYLQRHKRTHTGGKHYECDQCGKVFTQNSHLQMHKKSHTKKKHYECNQCGKAFAYHSCLLMHKITHTGEKPYECNQCGKAFAQHGNLQRHKRTHTGEKQYECNQCGKAFAQHTH</sequence>
<feature type="domain" description="C2H2-type" evidence="11">
    <location>
        <begin position="105"/>
        <end position="129"/>
    </location>
</feature>
<dbReference type="CDD" id="cd07765">
    <property type="entry name" value="KRAB_A-box"/>
    <property type="match status" value="1"/>
</dbReference>
<dbReference type="Pfam" id="PF00096">
    <property type="entry name" value="zf-C2H2"/>
    <property type="match status" value="2"/>
</dbReference>
<keyword evidence="3" id="KW-0479">Metal-binding</keyword>
<dbReference type="InterPro" id="IPR013087">
    <property type="entry name" value="Znf_C2H2_type"/>
</dbReference>
<keyword evidence="7" id="KW-0805">Transcription regulation</keyword>
<evidence type="ECO:0000256" key="7">
    <source>
        <dbReference type="ARBA" id="ARBA00023015"/>
    </source>
</evidence>
<dbReference type="FunFam" id="3.30.160.60:FF:002970">
    <property type="entry name" value="Zinc finger protein"/>
    <property type="match status" value="1"/>
</dbReference>
<evidence type="ECO:0000256" key="1">
    <source>
        <dbReference type="ARBA" id="ARBA00004123"/>
    </source>
</evidence>
<evidence type="ECO:0000313" key="13">
    <source>
        <dbReference type="EMBL" id="ERE47635.1"/>
    </source>
</evidence>
<dbReference type="FunFam" id="3.30.160.60:FF:001671">
    <property type="entry name" value="Zinc finger protein 94"/>
    <property type="match status" value="1"/>
</dbReference>
<comment type="similarity">
    <text evidence="2">Belongs to the krueppel C2H2-type zinc-finger protein family.</text>
</comment>
<dbReference type="PROSITE" id="PS00028">
    <property type="entry name" value="ZINC_FINGER_C2H2_1"/>
    <property type="match status" value="3"/>
</dbReference>
<keyword evidence="5 10" id="KW-0863">Zinc-finger</keyword>
<feature type="domain" description="C2H2-type" evidence="11">
    <location>
        <begin position="130"/>
        <end position="157"/>
    </location>
</feature>
<dbReference type="PROSITE" id="PS50157">
    <property type="entry name" value="ZINC_FINGER_C2H2_2"/>
    <property type="match status" value="5"/>
</dbReference>
<feature type="domain" description="C2H2-type" evidence="11">
    <location>
        <begin position="186"/>
        <end position="213"/>
    </location>
</feature>
<feature type="non-terminal residue" evidence="13">
    <location>
        <position position="228"/>
    </location>
</feature>
<dbReference type="SUPFAM" id="SSF57667">
    <property type="entry name" value="beta-beta-alpha zinc fingers"/>
    <property type="match status" value="2"/>
</dbReference>
<dbReference type="PANTHER" id="PTHR23234">
    <property type="entry name" value="ZNF44 PROTEIN"/>
    <property type="match status" value="1"/>
</dbReference>